<organism evidence="3">
    <name type="scientific">Rhizochromulina marina</name>
    <dbReference type="NCBI Taxonomy" id="1034831"/>
    <lineage>
        <taxon>Eukaryota</taxon>
        <taxon>Sar</taxon>
        <taxon>Stramenopiles</taxon>
        <taxon>Ochrophyta</taxon>
        <taxon>Dictyochophyceae</taxon>
        <taxon>Rhizochromulinales</taxon>
        <taxon>Rhizochromulina</taxon>
    </lineage>
</organism>
<gene>
    <name evidence="3" type="ORF">RMAR1173_LOCUS5805</name>
</gene>
<dbReference type="AlphaFoldDB" id="A0A7S2RLR1"/>
<evidence type="ECO:0000313" key="3">
    <source>
        <dbReference type="EMBL" id="CAD9674617.1"/>
    </source>
</evidence>
<feature type="transmembrane region" description="Helical" evidence="2">
    <location>
        <begin position="128"/>
        <end position="146"/>
    </location>
</feature>
<keyword evidence="2" id="KW-0472">Membrane</keyword>
<proteinExistence type="predicted"/>
<reference evidence="3" key="1">
    <citation type="submission" date="2021-01" db="EMBL/GenBank/DDBJ databases">
        <authorList>
            <person name="Corre E."/>
            <person name="Pelletier E."/>
            <person name="Niang G."/>
            <person name="Scheremetjew M."/>
            <person name="Finn R."/>
            <person name="Kale V."/>
            <person name="Holt S."/>
            <person name="Cochrane G."/>
            <person name="Meng A."/>
            <person name="Brown T."/>
            <person name="Cohen L."/>
        </authorList>
    </citation>
    <scope>NUCLEOTIDE SEQUENCE</scope>
    <source>
        <strain evidence="3">CCMP1243</strain>
    </source>
</reference>
<evidence type="ECO:0000256" key="2">
    <source>
        <dbReference type="SAM" id="Phobius"/>
    </source>
</evidence>
<keyword evidence="2" id="KW-0812">Transmembrane</keyword>
<feature type="compositionally biased region" description="Gly residues" evidence="1">
    <location>
        <begin position="1"/>
        <end position="10"/>
    </location>
</feature>
<feature type="region of interest" description="Disordered" evidence="1">
    <location>
        <begin position="1"/>
        <end position="109"/>
    </location>
</feature>
<protein>
    <submittedName>
        <fullName evidence="3">Uncharacterized protein</fullName>
    </submittedName>
</protein>
<dbReference type="EMBL" id="HBHJ01008938">
    <property type="protein sequence ID" value="CAD9674617.1"/>
    <property type="molecule type" value="Transcribed_RNA"/>
</dbReference>
<keyword evidence="2" id="KW-1133">Transmembrane helix</keyword>
<evidence type="ECO:0000256" key="1">
    <source>
        <dbReference type="SAM" id="MobiDB-lite"/>
    </source>
</evidence>
<sequence>MGEQKMGGGEVPKDEEEWVLLENSRQKAEQAGSSELSPHPGGPGEGPADVPPSTPRLPTRDDLEDGAGVAKAETHATEQGPESNAQPGSCPANLAAGPSKGPPPLPRHLMKAPPRQQFVFWLGDWRRIIGAIFACVLCLLSAAYLAPGGAAVGSIPATPLPAQDPGAPALPANTDCQVDGTRSEATPNAVEDPSREAAGVEMLGEKGQGEITEEGDWEFTPAAVAEEEEEVEEAVVEEEGTQGSSRVFVTFGSSGATAKEPETSVKTSVLHDEDDAPRVWTIPRGSHLLMEDEELPAVEAVLHKGEEHEHDRLITILASTALGLAGFAVGIPWVPGITDNVIVGTVLASVPVLTSSNDPNEAIQENLKRCTPSTWTWETWGQCFVDCSSLSLENGRQLFRVR</sequence>
<name>A0A7S2RLR1_9STRA</name>
<accession>A0A7S2RLR1</accession>